<evidence type="ECO:0000313" key="2">
    <source>
        <dbReference type="Proteomes" id="UP000053660"/>
    </source>
</evidence>
<name>A0A0B1RSI5_OESDE</name>
<dbReference type="EMBL" id="KN612148">
    <property type="protein sequence ID" value="KHJ76043.1"/>
    <property type="molecule type" value="Genomic_DNA"/>
</dbReference>
<evidence type="ECO:0000313" key="1">
    <source>
        <dbReference type="EMBL" id="KHJ76043.1"/>
    </source>
</evidence>
<keyword evidence="2" id="KW-1185">Reference proteome</keyword>
<dbReference type="OrthoDB" id="5841688at2759"/>
<proteinExistence type="predicted"/>
<protein>
    <submittedName>
        <fullName evidence="1">Uncharacterized protein</fullName>
    </submittedName>
</protein>
<gene>
    <name evidence="1" type="ORF">OESDEN_24338</name>
</gene>
<reference evidence="1 2" key="1">
    <citation type="submission" date="2014-03" db="EMBL/GenBank/DDBJ databases">
        <title>Draft genome of the hookworm Oesophagostomum dentatum.</title>
        <authorList>
            <person name="Mitreva M."/>
        </authorList>
    </citation>
    <scope>NUCLEOTIDE SEQUENCE [LARGE SCALE GENOMIC DNA]</scope>
    <source>
        <strain evidence="1 2">OD-Hann</strain>
    </source>
</reference>
<sequence>MRKVSSALKSIQSISYDNQALVELSPAISRMSAAIAKTRNCRQHAIPSINLNNLNTNMLWWANGGRNPTQQRVQNLFNTASLCIERYC</sequence>
<organism evidence="1 2">
    <name type="scientific">Oesophagostomum dentatum</name>
    <name type="common">Nodular worm</name>
    <dbReference type="NCBI Taxonomy" id="61180"/>
    <lineage>
        <taxon>Eukaryota</taxon>
        <taxon>Metazoa</taxon>
        <taxon>Ecdysozoa</taxon>
        <taxon>Nematoda</taxon>
        <taxon>Chromadorea</taxon>
        <taxon>Rhabditida</taxon>
        <taxon>Rhabditina</taxon>
        <taxon>Rhabditomorpha</taxon>
        <taxon>Strongyloidea</taxon>
        <taxon>Strongylidae</taxon>
        <taxon>Oesophagostomum</taxon>
    </lineage>
</organism>
<dbReference type="AlphaFoldDB" id="A0A0B1RSI5"/>
<dbReference type="Proteomes" id="UP000053660">
    <property type="component" value="Unassembled WGS sequence"/>
</dbReference>
<accession>A0A0B1RSI5</accession>